<organism evidence="3 4">
    <name type="scientific">Nocardia panacis</name>
    <dbReference type="NCBI Taxonomy" id="2340916"/>
    <lineage>
        <taxon>Bacteria</taxon>
        <taxon>Bacillati</taxon>
        <taxon>Actinomycetota</taxon>
        <taxon>Actinomycetes</taxon>
        <taxon>Mycobacteriales</taxon>
        <taxon>Nocardiaceae</taxon>
        <taxon>Nocardia</taxon>
    </lineage>
</organism>
<dbReference type="Gene3D" id="2.30.40.10">
    <property type="entry name" value="Urease, subunit C, domain 1"/>
    <property type="match status" value="1"/>
</dbReference>
<evidence type="ECO:0000313" key="3">
    <source>
        <dbReference type="EMBL" id="RJO77620.1"/>
    </source>
</evidence>
<name>A0A3A4KS82_9NOCA</name>
<keyword evidence="4" id="KW-1185">Reference proteome</keyword>
<dbReference type="InterPro" id="IPR006680">
    <property type="entry name" value="Amidohydro-rel"/>
</dbReference>
<dbReference type="SUPFAM" id="SSF51338">
    <property type="entry name" value="Composite domain of metallo-dependent hydrolases"/>
    <property type="match status" value="2"/>
</dbReference>
<dbReference type="PANTHER" id="PTHR43135:SF3">
    <property type="entry name" value="ALPHA-D-RIBOSE 1-METHYLPHOSPHONATE 5-TRIPHOSPHATE DIPHOSPHATASE"/>
    <property type="match status" value="1"/>
</dbReference>
<comment type="caution">
    <text evidence="3">The sequence shown here is derived from an EMBL/GenBank/DDBJ whole genome shotgun (WGS) entry which is preliminary data.</text>
</comment>
<feature type="region of interest" description="Disordered" evidence="1">
    <location>
        <begin position="31"/>
        <end position="103"/>
    </location>
</feature>
<evidence type="ECO:0000256" key="1">
    <source>
        <dbReference type="SAM" id="MobiDB-lite"/>
    </source>
</evidence>
<sequence length="511" mass="54250">MARLGTHAAHPCHALPWRARISDREPARASGALVFSPRRAGSAPPARPADRRRRRRRGGADNGGDHPQSGGWGKLRTREPGAAFGDRRTRNAGGRNILRQRPPYPDPARIVTVHILEAARVLTGRGQVLTPGTVVLTDRRIVWVGLSRQLPKPWAAVPATARIRLPEATILPGLIDAHVHLSFGGAPRPPVALLATTRMEVAATIHAALRQLRDAGITTVRDLGAPRYIDSSTLADLDAGPRVLTATIPLTVAGGHCAGLGGAVSETAEIDQLVAANATRGADWIKVMVTGGFTTGGRSSPYEPQFTDDQLARIVTAARAHGLPVAAHAHGSAGIRQAVGAGVDSIEHCTWMTPDGFDLDHGVVREIVNRRIMVCPTINHHARDATGRLPWAVRREQLRVMLDAGVRLIPGTDSGIPQTPHDQYAYSLPIWTDLGYSAADIIELATAAAAQALRIDHLTGTLTAGHVGDLIAVPGDPMTDLGALTTPVVVATAGHLHYPDTTTTAEENTRP</sequence>
<proteinExistence type="predicted"/>
<accession>A0A3A4KS82</accession>
<dbReference type="Gene3D" id="3.20.20.140">
    <property type="entry name" value="Metal-dependent hydrolases"/>
    <property type="match status" value="1"/>
</dbReference>
<keyword evidence="3" id="KW-0378">Hydrolase</keyword>
<dbReference type="Pfam" id="PF01979">
    <property type="entry name" value="Amidohydro_1"/>
    <property type="match status" value="1"/>
</dbReference>
<dbReference type="SUPFAM" id="SSF51556">
    <property type="entry name" value="Metallo-dependent hydrolases"/>
    <property type="match status" value="1"/>
</dbReference>
<protein>
    <submittedName>
        <fullName evidence="3">Amidohydrolase family protein</fullName>
    </submittedName>
</protein>
<feature type="domain" description="Amidohydrolase-related" evidence="2">
    <location>
        <begin position="169"/>
        <end position="488"/>
    </location>
</feature>
<dbReference type="Proteomes" id="UP000266677">
    <property type="component" value="Unassembled WGS sequence"/>
</dbReference>
<dbReference type="GO" id="GO:0016810">
    <property type="term" value="F:hydrolase activity, acting on carbon-nitrogen (but not peptide) bonds"/>
    <property type="evidence" value="ECO:0007669"/>
    <property type="project" value="InterPro"/>
</dbReference>
<gene>
    <name evidence="3" type="ORF">D5S18_07735</name>
</gene>
<dbReference type="InterPro" id="IPR051781">
    <property type="entry name" value="Metallo-dep_Hydrolase"/>
</dbReference>
<evidence type="ECO:0000259" key="2">
    <source>
        <dbReference type="Pfam" id="PF01979"/>
    </source>
</evidence>
<evidence type="ECO:0000313" key="4">
    <source>
        <dbReference type="Proteomes" id="UP000266677"/>
    </source>
</evidence>
<dbReference type="AlphaFoldDB" id="A0A3A4KS82"/>
<dbReference type="InterPro" id="IPR011059">
    <property type="entry name" value="Metal-dep_hydrolase_composite"/>
</dbReference>
<dbReference type="EMBL" id="QZFU01000015">
    <property type="protein sequence ID" value="RJO77620.1"/>
    <property type="molecule type" value="Genomic_DNA"/>
</dbReference>
<dbReference type="PANTHER" id="PTHR43135">
    <property type="entry name" value="ALPHA-D-RIBOSE 1-METHYLPHOSPHONATE 5-TRIPHOSPHATE DIPHOSPHATASE"/>
    <property type="match status" value="1"/>
</dbReference>
<dbReference type="InterPro" id="IPR032466">
    <property type="entry name" value="Metal_Hydrolase"/>
</dbReference>
<reference evidence="3 4" key="1">
    <citation type="submission" date="2018-09" db="EMBL/GenBank/DDBJ databases">
        <title>YIM PH21274 draft genome.</title>
        <authorList>
            <person name="Miao C."/>
        </authorList>
    </citation>
    <scope>NUCLEOTIDE SEQUENCE [LARGE SCALE GENOMIC DNA]</scope>
    <source>
        <strain evidence="3 4">YIM PH 21724</strain>
    </source>
</reference>